<dbReference type="KEGG" id="bex:A11Q_1982"/>
<dbReference type="SUPFAM" id="SSF53098">
    <property type="entry name" value="Ribonuclease H-like"/>
    <property type="match status" value="1"/>
</dbReference>
<dbReference type="EC" id="3.1.26.4" evidence="4 10"/>
<keyword evidence="13" id="KW-1185">Reference proteome</keyword>
<dbReference type="PROSITE" id="PS50879">
    <property type="entry name" value="RNASE_H_1"/>
    <property type="match status" value="1"/>
</dbReference>
<keyword evidence="8 10" id="KW-0378">Hydrolase</keyword>
<evidence type="ECO:0000256" key="3">
    <source>
        <dbReference type="ARBA" id="ARBA00011245"/>
    </source>
</evidence>
<evidence type="ECO:0000256" key="7">
    <source>
        <dbReference type="ARBA" id="ARBA00022759"/>
    </source>
</evidence>
<comment type="subunit">
    <text evidence="3 10">Monomer.</text>
</comment>
<dbReference type="GO" id="GO:0005737">
    <property type="term" value="C:cytoplasm"/>
    <property type="evidence" value="ECO:0007669"/>
    <property type="project" value="UniProtKB-SubCell"/>
</dbReference>
<evidence type="ECO:0000256" key="4">
    <source>
        <dbReference type="ARBA" id="ARBA00012180"/>
    </source>
</evidence>
<keyword evidence="9 10" id="KW-0460">Magnesium</keyword>
<dbReference type="GO" id="GO:0043137">
    <property type="term" value="P:DNA replication, removal of RNA primer"/>
    <property type="evidence" value="ECO:0007669"/>
    <property type="project" value="TreeGrafter"/>
</dbReference>
<comment type="cofactor">
    <cofactor evidence="10">
        <name>Mg(2+)</name>
        <dbReference type="ChEBI" id="CHEBI:18420"/>
    </cofactor>
    <text evidence="10">Binds 1 Mg(2+) ion per subunit. May bind a second metal ion at a regulatory site, or after substrate binding.</text>
</comment>
<dbReference type="InterPro" id="IPR012337">
    <property type="entry name" value="RNaseH-like_sf"/>
</dbReference>
<reference evidence="12 13" key="1">
    <citation type="journal article" date="2013" name="ISME J.">
        <title>By their genes ye shall know them: genomic signatures of predatory bacteria.</title>
        <authorList>
            <person name="Pasternak Z."/>
            <person name="Pietrokovski S."/>
            <person name="Rotem O."/>
            <person name="Gophna U."/>
            <person name="Lurie-Weinberger M.N."/>
            <person name="Jurkevitch E."/>
        </authorList>
    </citation>
    <scope>NUCLEOTIDE SEQUENCE [LARGE SCALE GENOMIC DNA]</scope>
    <source>
        <strain evidence="12 13">JSS</strain>
    </source>
</reference>
<dbReference type="PANTHER" id="PTHR10642:SF26">
    <property type="entry name" value="RIBONUCLEASE H1"/>
    <property type="match status" value="1"/>
</dbReference>
<evidence type="ECO:0000256" key="10">
    <source>
        <dbReference type="HAMAP-Rule" id="MF_00042"/>
    </source>
</evidence>
<comment type="subcellular location">
    <subcellularLocation>
        <location evidence="10">Cytoplasm</location>
    </subcellularLocation>
</comment>
<dbReference type="InterPro" id="IPR050092">
    <property type="entry name" value="RNase_H"/>
</dbReference>
<keyword evidence="10" id="KW-0963">Cytoplasm</keyword>
<evidence type="ECO:0000256" key="2">
    <source>
        <dbReference type="ARBA" id="ARBA00005300"/>
    </source>
</evidence>
<dbReference type="Proteomes" id="UP000012040">
    <property type="component" value="Chromosome"/>
</dbReference>
<dbReference type="Gene3D" id="3.30.420.10">
    <property type="entry name" value="Ribonuclease H-like superfamily/Ribonuclease H"/>
    <property type="match status" value="1"/>
</dbReference>
<feature type="domain" description="RNase H type-1" evidence="11">
    <location>
        <begin position="2"/>
        <end position="156"/>
    </location>
</feature>
<comment type="similarity">
    <text evidence="2 10">Belongs to the RNase H family.</text>
</comment>
<dbReference type="GO" id="GO:0000287">
    <property type="term" value="F:magnesium ion binding"/>
    <property type="evidence" value="ECO:0007669"/>
    <property type="project" value="UniProtKB-UniRule"/>
</dbReference>
<evidence type="ECO:0000256" key="1">
    <source>
        <dbReference type="ARBA" id="ARBA00000077"/>
    </source>
</evidence>
<feature type="binding site" evidence="10">
    <location>
        <position position="148"/>
    </location>
    <ligand>
        <name>Mg(2+)</name>
        <dbReference type="ChEBI" id="CHEBI:18420"/>
        <label>2</label>
    </ligand>
</feature>
<keyword evidence="7 10" id="KW-0255">Endonuclease</keyword>
<gene>
    <name evidence="10" type="primary">rnhA</name>
    <name evidence="12" type="ORF">A11Q_1982</name>
</gene>
<keyword evidence="5 10" id="KW-0540">Nuclease</keyword>
<evidence type="ECO:0000256" key="5">
    <source>
        <dbReference type="ARBA" id="ARBA00022722"/>
    </source>
</evidence>
<dbReference type="Pfam" id="PF00075">
    <property type="entry name" value="RNase_H"/>
    <property type="match status" value="1"/>
</dbReference>
<dbReference type="InterPro" id="IPR022892">
    <property type="entry name" value="RNaseHI"/>
</dbReference>
<dbReference type="STRING" id="1184267.A11Q_1982"/>
<dbReference type="eggNOG" id="COG0328">
    <property type="taxonomic scope" value="Bacteria"/>
</dbReference>
<dbReference type="InterPro" id="IPR002156">
    <property type="entry name" value="RNaseH_domain"/>
</dbReference>
<dbReference type="PANTHER" id="PTHR10642">
    <property type="entry name" value="RIBONUCLEASE H1"/>
    <property type="match status" value="1"/>
</dbReference>
<dbReference type="HOGENOM" id="CLU_030894_3_0_7"/>
<comment type="function">
    <text evidence="10">Endonuclease that specifically degrades the RNA of RNA-DNA hybrids.</text>
</comment>
<dbReference type="EMBL" id="CP003537">
    <property type="protein sequence ID" value="AGH96198.1"/>
    <property type="molecule type" value="Genomic_DNA"/>
</dbReference>
<feature type="binding site" evidence="10">
    <location>
        <position position="11"/>
    </location>
    <ligand>
        <name>Mg(2+)</name>
        <dbReference type="ChEBI" id="CHEBI:18420"/>
        <label>1</label>
    </ligand>
</feature>
<dbReference type="GO" id="GO:0004523">
    <property type="term" value="F:RNA-DNA hybrid ribonuclease activity"/>
    <property type="evidence" value="ECO:0007669"/>
    <property type="project" value="UniProtKB-UniRule"/>
</dbReference>
<sequence>MKTNSIVIYCDGACSGNPGPGGWGSIVILEQSVVKELGGGHPATTNNRMEMSAVIAALNYSRILATQQKIESIQVFTDSVYVIRGITQWIHGWKKRGWKNAANEEVSNRDLWIELDQAVASVKPTISGQIEWNFVKGHSGIAGNERCDEIAVAFSKNNYIELYEGNAAAYLFDVTQLPEKKPLPEMKKNSSSGSSTSAWYLSYVNGVFRRHATWGECEAVVKGRPAKFKKVTSEAEEDAIKKSWGLS</sequence>
<dbReference type="RefSeq" id="WP_015470688.1">
    <property type="nucleotide sequence ID" value="NC_020813.1"/>
</dbReference>
<feature type="binding site" evidence="10">
    <location>
        <position position="50"/>
    </location>
    <ligand>
        <name>Mg(2+)</name>
        <dbReference type="ChEBI" id="CHEBI:18420"/>
        <label>1</label>
    </ligand>
</feature>
<proteinExistence type="inferred from homology"/>
<dbReference type="GO" id="GO:0003676">
    <property type="term" value="F:nucleic acid binding"/>
    <property type="evidence" value="ECO:0007669"/>
    <property type="project" value="InterPro"/>
</dbReference>
<evidence type="ECO:0000256" key="6">
    <source>
        <dbReference type="ARBA" id="ARBA00022723"/>
    </source>
</evidence>
<evidence type="ECO:0000256" key="9">
    <source>
        <dbReference type="ARBA" id="ARBA00022842"/>
    </source>
</evidence>
<evidence type="ECO:0000256" key="8">
    <source>
        <dbReference type="ARBA" id="ARBA00022801"/>
    </source>
</evidence>
<comment type="catalytic activity">
    <reaction evidence="1 10">
        <text>Endonucleolytic cleavage to 5'-phosphomonoester.</text>
        <dbReference type="EC" id="3.1.26.4"/>
    </reaction>
</comment>
<name>M4VAE4_9BACT</name>
<dbReference type="CDD" id="cd09278">
    <property type="entry name" value="RNase_HI_prokaryote_like"/>
    <property type="match status" value="1"/>
</dbReference>
<dbReference type="NCBIfam" id="NF001236">
    <property type="entry name" value="PRK00203.1"/>
    <property type="match status" value="1"/>
</dbReference>
<feature type="binding site" evidence="10">
    <location>
        <position position="11"/>
    </location>
    <ligand>
        <name>Mg(2+)</name>
        <dbReference type="ChEBI" id="CHEBI:18420"/>
        <label>2</label>
    </ligand>
</feature>
<dbReference type="AlphaFoldDB" id="M4VAE4"/>
<evidence type="ECO:0000313" key="12">
    <source>
        <dbReference type="EMBL" id="AGH96198.1"/>
    </source>
</evidence>
<organism evidence="12 13">
    <name type="scientific">Pseudobdellovibrio exovorus JSS</name>
    <dbReference type="NCBI Taxonomy" id="1184267"/>
    <lineage>
        <taxon>Bacteria</taxon>
        <taxon>Pseudomonadati</taxon>
        <taxon>Bdellovibrionota</taxon>
        <taxon>Bdellovibrionia</taxon>
        <taxon>Bdellovibrionales</taxon>
        <taxon>Pseudobdellovibrionaceae</taxon>
        <taxon>Pseudobdellovibrio</taxon>
    </lineage>
</organism>
<feature type="binding site" evidence="10">
    <location>
        <position position="78"/>
    </location>
    <ligand>
        <name>Mg(2+)</name>
        <dbReference type="ChEBI" id="CHEBI:18420"/>
        <label>1</label>
    </ligand>
</feature>
<evidence type="ECO:0000313" key="13">
    <source>
        <dbReference type="Proteomes" id="UP000012040"/>
    </source>
</evidence>
<keyword evidence="6 10" id="KW-0479">Metal-binding</keyword>
<protein>
    <recommendedName>
        <fullName evidence="4 10">Ribonuclease H</fullName>
        <shortName evidence="10">RNase H</shortName>
        <ecNumber evidence="4 10">3.1.26.4</ecNumber>
    </recommendedName>
</protein>
<evidence type="ECO:0000259" key="11">
    <source>
        <dbReference type="PROSITE" id="PS50879"/>
    </source>
</evidence>
<dbReference type="HAMAP" id="MF_00042">
    <property type="entry name" value="RNase_H"/>
    <property type="match status" value="1"/>
</dbReference>
<accession>M4VAE4</accession>
<dbReference type="OrthoDB" id="5290237at2"/>
<dbReference type="PATRIC" id="fig|1184267.3.peg.2007"/>
<dbReference type="InterPro" id="IPR036397">
    <property type="entry name" value="RNaseH_sf"/>
</dbReference>